<dbReference type="Pfam" id="PF26254">
    <property type="entry name" value="Ig_TRAPPC9-Trs120_1st"/>
    <property type="match status" value="1"/>
</dbReference>
<feature type="compositionally biased region" description="Basic and acidic residues" evidence="3">
    <location>
        <begin position="227"/>
        <end position="245"/>
    </location>
</feature>
<comment type="caution">
    <text evidence="7">The sequence shown here is derived from an EMBL/GenBank/DDBJ whole genome shotgun (WGS) entry which is preliminary data.</text>
</comment>
<comment type="subcellular location">
    <subcellularLocation>
        <location evidence="1">Golgi apparatus</location>
    </subcellularLocation>
</comment>
<feature type="compositionally biased region" description="Polar residues" evidence="3">
    <location>
        <begin position="741"/>
        <end position="751"/>
    </location>
</feature>
<sequence>MDRYSPVAPARIRVLVLPVGSIELERKQYTQVVEDLRRQASIIPLREIDPDNQKETLVSPAGFRAGSLLLDYITHSPSEEQRNLSPFELHREPLLALGVCVGEEREDGSDEEASAQLLQAAEQLQKSQAHAVYRHLFALGGGLRDSPHDNVTFLDHEPPTTPCLSAMKIVSALFLRELNTYAQAQQAVPTVQTPGRTAQSLQRASSRKAPAIESRPSSGYGTPIARSELDSPTDHESRSPPRERATSPPASFEQITNGSSGVNGLARSDSRASNRPRNEGSVSSQERVAIQGFGSSNTKAKDRGKARVGIVVATIRMMAGHWDDALANLIEHTNKARQLSDSLWHAKGLENMMICMILLAWAGLDFSIPTLCLPGRDRSSMHIADRFSATSVGQGLESFASGTPSQRLARLLPDLLPRLLNLYHIPEGSLELDPVVSCEAAIRFSKLLAIQLRAGGDLSGPALSCFVEGDALPTRPVTSSTTLSKASIAKMIARASLGTNDHERSHIIMADQVPVLAGIASVYALIGFDRKKVLALKELIVRLTAALLYARKLGAAEAGMHPAASLISDPTSLSASINAEEAGGLETIIEEVAHGYNISPLSLRHSDEASLVTASNTIFEFESAGSMMLKHEVLRVMISLCEAHANPAGVLNLTAAFLRLVGPKAVVDTGIGANAAALQRDEQSRLASMVPRSQALANQMSPKGAAAPYWDLFLVRGVELIPVEAEKRLINRRQPERASQRPVSKASSENNPLLYDPNAVRSSPDRKQTKKILVMGEQTAAVIHLQNPYDISIDIEQITLMTEEGELATTHARQIKLQPLCLQQVHVLISPTAPGEHVISGCRVKFLGCEEQTFRIFGHPWAAQESPVVKNIGIKPSSTTCLSEPSLTSQTAGKDVGPEWLTIPLLVVDALPFLVLEKTSLLEDHLMLLDGEKAYIEVTLKNTSTTPAFISNIINHTEPIAADPAMAEQSQVVSPEGSAVFTCIIFAKAGVVRSTIEFIYYRTRAGDNRDEYAADYARALSVSIRLTVQASLRVDQFQIKPVEEDSLNQDSFGLSFVLMNLWPRPVSFQCF</sequence>
<dbReference type="InterPro" id="IPR058563">
    <property type="entry name" value="Trs120_TRAPPC9_N"/>
</dbReference>
<feature type="non-terminal residue" evidence="7">
    <location>
        <position position="1071"/>
    </location>
</feature>
<dbReference type="PANTHER" id="PTHR21512">
    <property type="entry name" value="TRAFFICKING PROTEIN PARTICLE COMPLEX SUBUNIT 9"/>
    <property type="match status" value="1"/>
</dbReference>
<feature type="domain" description="Trs120/TRAPPC9 first Ig-like" evidence="6">
    <location>
        <begin position="715"/>
        <end position="908"/>
    </location>
</feature>
<evidence type="ECO:0000256" key="1">
    <source>
        <dbReference type="ARBA" id="ARBA00004555"/>
    </source>
</evidence>
<feature type="compositionally biased region" description="Polar residues" evidence="3">
    <location>
        <begin position="253"/>
        <end position="262"/>
    </location>
</feature>
<dbReference type="InterPro" id="IPR058565">
    <property type="entry name" value="Ig_TRAPPC9_Trs120_1st"/>
</dbReference>
<feature type="region of interest" description="Disordered" evidence="3">
    <location>
        <begin position="732"/>
        <end position="767"/>
    </location>
</feature>
<organism evidence="7 8">
    <name type="scientific">Polychaeton citri CBS 116435</name>
    <dbReference type="NCBI Taxonomy" id="1314669"/>
    <lineage>
        <taxon>Eukaryota</taxon>
        <taxon>Fungi</taxon>
        <taxon>Dikarya</taxon>
        <taxon>Ascomycota</taxon>
        <taxon>Pezizomycotina</taxon>
        <taxon>Dothideomycetes</taxon>
        <taxon>Dothideomycetidae</taxon>
        <taxon>Capnodiales</taxon>
        <taxon>Capnodiaceae</taxon>
        <taxon>Polychaeton</taxon>
    </lineage>
</organism>
<dbReference type="InterPro" id="IPR013935">
    <property type="entry name" value="Trs120_TRAPPC9"/>
</dbReference>
<dbReference type="EMBL" id="MU003861">
    <property type="protein sequence ID" value="KAF2716798.1"/>
    <property type="molecule type" value="Genomic_DNA"/>
</dbReference>
<feature type="domain" description="Trs120/TRAPPC9 N-terminal" evidence="4">
    <location>
        <begin position="4"/>
        <end position="372"/>
    </location>
</feature>
<evidence type="ECO:0000313" key="8">
    <source>
        <dbReference type="Proteomes" id="UP000799441"/>
    </source>
</evidence>
<evidence type="ECO:0000313" key="7">
    <source>
        <dbReference type="EMBL" id="KAF2716798.1"/>
    </source>
</evidence>
<keyword evidence="2" id="KW-0333">Golgi apparatus</keyword>
<name>A0A9P4PZT6_9PEZI</name>
<evidence type="ECO:0000259" key="6">
    <source>
        <dbReference type="Pfam" id="PF26254"/>
    </source>
</evidence>
<evidence type="ECO:0000256" key="3">
    <source>
        <dbReference type="SAM" id="MobiDB-lite"/>
    </source>
</evidence>
<dbReference type="InterPro" id="IPR058564">
    <property type="entry name" value="TPR_TRAPPC9_Trs120"/>
</dbReference>
<dbReference type="PANTHER" id="PTHR21512:SF5">
    <property type="entry name" value="TRAFFICKING PROTEIN PARTICLE COMPLEX SUBUNIT 9"/>
    <property type="match status" value="1"/>
</dbReference>
<feature type="domain" description="Trs120/TRAPPC9 TPR region" evidence="5">
    <location>
        <begin position="408"/>
        <end position="698"/>
    </location>
</feature>
<dbReference type="Pfam" id="PF26251">
    <property type="entry name" value="TPR_TRAPPC9-Trs120"/>
    <property type="match status" value="1"/>
</dbReference>
<evidence type="ECO:0000256" key="2">
    <source>
        <dbReference type="ARBA" id="ARBA00023034"/>
    </source>
</evidence>
<dbReference type="GO" id="GO:0005802">
    <property type="term" value="C:trans-Golgi network"/>
    <property type="evidence" value="ECO:0007669"/>
    <property type="project" value="TreeGrafter"/>
</dbReference>
<evidence type="ECO:0000259" key="4">
    <source>
        <dbReference type="Pfam" id="PF08626"/>
    </source>
</evidence>
<reference evidence="7" key="1">
    <citation type="journal article" date="2020" name="Stud. Mycol.">
        <title>101 Dothideomycetes genomes: a test case for predicting lifestyles and emergence of pathogens.</title>
        <authorList>
            <person name="Haridas S."/>
            <person name="Albert R."/>
            <person name="Binder M."/>
            <person name="Bloem J."/>
            <person name="Labutti K."/>
            <person name="Salamov A."/>
            <person name="Andreopoulos B."/>
            <person name="Baker S."/>
            <person name="Barry K."/>
            <person name="Bills G."/>
            <person name="Bluhm B."/>
            <person name="Cannon C."/>
            <person name="Castanera R."/>
            <person name="Culley D."/>
            <person name="Daum C."/>
            <person name="Ezra D."/>
            <person name="Gonzalez J."/>
            <person name="Henrissat B."/>
            <person name="Kuo A."/>
            <person name="Liang C."/>
            <person name="Lipzen A."/>
            <person name="Lutzoni F."/>
            <person name="Magnuson J."/>
            <person name="Mondo S."/>
            <person name="Nolan M."/>
            <person name="Ohm R."/>
            <person name="Pangilinan J."/>
            <person name="Park H.-J."/>
            <person name="Ramirez L."/>
            <person name="Alfaro M."/>
            <person name="Sun H."/>
            <person name="Tritt A."/>
            <person name="Yoshinaga Y."/>
            <person name="Zwiers L.-H."/>
            <person name="Turgeon B."/>
            <person name="Goodwin S."/>
            <person name="Spatafora J."/>
            <person name="Crous P."/>
            <person name="Grigoriev I."/>
        </authorList>
    </citation>
    <scope>NUCLEOTIDE SEQUENCE</scope>
    <source>
        <strain evidence="7">CBS 116435</strain>
    </source>
</reference>
<feature type="compositionally biased region" description="Basic and acidic residues" evidence="3">
    <location>
        <begin position="268"/>
        <end position="278"/>
    </location>
</feature>
<evidence type="ECO:0000259" key="5">
    <source>
        <dbReference type="Pfam" id="PF26251"/>
    </source>
</evidence>
<dbReference type="Pfam" id="PF08626">
    <property type="entry name" value="TRAPPC9-Trs120"/>
    <property type="match status" value="1"/>
</dbReference>
<dbReference type="Pfam" id="PF26280">
    <property type="entry name" value="Ig_TRAPPC9-Trs120_2nd"/>
    <property type="match status" value="1"/>
</dbReference>
<evidence type="ECO:0008006" key="9">
    <source>
        <dbReference type="Google" id="ProtNLM"/>
    </source>
</evidence>
<proteinExistence type="predicted"/>
<dbReference type="AlphaFoldDB" id="A0A9P4PZT6"/>
<feature type="region of interest" description="Disordered" evidence="3">
    <location>
        <begin position="189"/>
        <end position="301"/>
    </location>
</feature>
<protein>
    <recommendedName>
        <fullName evidence="9">Hypercellular protein HypA</fullName>
    </recommendedName>
</protein>
<feature type="compositionally biased region" description="Polar residues" evidence="3">
    <location>
        <begin position="195"/>
        <end position="204"/>
    </location>
</feature>
<keyword evidence="8" id="KW-1185">Reference proteome</keyword>
<dbReference type="OrthoDB" id="27962at2759"/>
<dbReference type="Proteomes" id="UP000799441">
    <property type="component" value="Unassembled WGS sequence"/>
</dbReference>
<gene>
    <name evidence="7" type="ORF">K431DRAFT_210702</name>
</gene>
<accession>A0A9P4PZT6</accession>